<evidence type="ECO:0008006" key="5">
    <source>
        <dbReference type="Google" id="ProtNLM"/>
    </source>
</evidence>
<evidence type="ECO:0000313" key="3">
    <source>
        <dbReference type="EMBL" id="KAF4411040.1"/>
    </source>
</evidence>
<keyword evidence="2" id="KW-0732">Signal</keyword>
<protein>
    <recommendedName>
        <fullName evidence="5">HAF repeat-containing protein</fullName>
    </recommendedName>
</protein>
<evidence type="ECO:0000313" key="4">
    <source>
        <dbReference type="Proteomes" id="UP000621266"/>
    </source>
</evidence>
<dbReference type="RefSeq" id="WP_156204819.1">
    <property type="nucleotide sequence ID" value="NZ_WHPN01000014.1"/>
</dbReference>
<reference evidence="3 4" key="1">
    <citation type="submission" date="2019-10" db="EMBL/GenBank/DDBJ databases">
        <title>Streptomyces tenebrisbrunneis sp.nov., an endogenous actinomycete isolated from of Lycium ruthenicum.</title>
        <authorList>
            <person name="Ma L."/>
        </authorList>
    </citation>
    <scope>NUCLEOTIDE SEQUENCE [LARGE SCALE GENOMIC DNA]</scope>
    <source>
        <strain evidence="3 4">TRM 66187</strain>
    </source>
</reference>
<dbReference type="Proteomes" id="UP000621266">
    <property type="component" value="Unassembled WGS sequence"/>
</dbReference>
<dbReference type="InterPro" id="IPR006311">
    <property type="entry name" value="TAT_signal"/>
</dbReference>
<gene>
    <name evidence="3" type="ORF">GCU69_00545</name>
</gene>
<feature type="signal peptide" evidence="2">
    <location>
        <begin position="1"/>
        <end position="31"/>
    </location>
</feature>
<feature type="chain" id="PRO_5046693931" description="HAF repeat-containing protein" evidence="2">
    <location>
        <begin position="32"/>
        <end position="349"/>
    </location>
</feature>
<proteinExistence type="predicted"/>
<evidence type="ECO:0000256" key="1">
    <source>
        <dbReference type="SAM" id="MobiDB-lite"/>
    </source>
</evidence>
<evidence type="ECO:0000256" key="2">
    <source>
        <dbReference type="SAM" id="SignalP"/>
    </source>
</evidence>
<sequence>MRSRRTATTVTALTALAVGAASVLMSPAASAATGAATCTPTTLPLPAGTDSGNVDAADSQGGYAGEASSGSSADGTRENRVVRWKDGRAIDYGRLLEPSASITVNGVNRDGTVVGYSVGAENIGRAFRSRDGKLERLPLPAGARSSFATGINDTGDIVGWTRTAEEDSPHTAVLWPADAPGTAVKLSGGLPTAGHTEAAGIDQDGTVLVNHYPEGAPVSSTAVYLWRSGSARKLAVPTGTAKAHGGAISNGRVAGMAGSTSGAVWDKDGSMMVVPNSGSLHSINSTGQSVGYEPWNWGAVLYGVWRMDTQIATLGNRVGVYVSADNGSVAGYIQNTTTGKLSPTTWRCG</sequence>
<feature type="region of interest" description="Disordered" evidence="1">
    <location>
        <begin position="46"/>
        <end position="79"/>
    </location>
</feature>
<feature type="compositionally biased region" description="Low complexity" evidence="1">
    <location>
        <begin position="59"/>
        <end position="74"/>
    </location>
</feature>
<dbReference type="PROSITE" id="PS51318">
    <property type="entry name" value="TAT"/>
    <property type="match status" value="1"/>
</dbReference>
<organism evidence="3 4">
    <name type="scientific">Streptomyces lycii</name>
    <dbReference type="NCBI Taxonomy" id="2654337"/>
    <lineage>
        <taxon>Bacteria</taxon>
        <taxon>Bacillati</taxon>
        <taxon>Actinomycetota</taxon>
        <taxon>Actinomycetes</taxon>
        <taxon>Kitasatosporales</taxon>
        <taxon>Streptomycetaceae</taxon>
        <taxon>Streptomyces</taxon>
    </lineage>
</organism>
<comment type="caution">
    <text evidence="3">The sequence shown here is derived from an EMBL/GenBank/DDBJ whole genome shotgun (WGS) entry which is preliminary data.</text>
</comment>
<dbReference type="EMBL" id="WHPN01000014">
    <property type="protein sequence ID" value="KAF4411040.1"/>
    <property type="molecule type" value="Genomic_DNA"/>
</dbReference>
<name>A0ABQ7FQQ3_9ACTN</name>
<keyword evidence="4" id="KW-1185">Reference proteome</keyword>
<accession>A0ABQ7FQQ3</accession>